<protein>
    <recommendedName>
        <fullName evidence="2">YMGG-like Gly-zipper domain-containing protein</fullName>
    </recommendedName>
</protein>
<gene>
    <name evidence="3" type="ORF">GCM10007860_28840</name>
</gene>
<evidence type="ECO:0000313" key="3">
    <source>
        <dbReference type="EMBL" id="GLS05727.1"/>
    </source>
</evidence>
<proteinExistence type="predicted"/>
<feature type="signal peptide" evidence="1">
    <location>
        <begin position="1"/>
        <end position="24"/>
    </location>
</feature>
<feature type="chain" id="PRO_5045514374" description="YMGG-like Gly-zipper domain-containing protein" evidence="1">
    <location>
        <begin position="25"/>
        <end position="164"/>
    </location>
</feature>
<dbReference type="RefSeq" id="WP_018746722.1">
    <property type="nucleotide sequence ID" value="NZ_BSOZ01000061.1"/>
</dbReference>
<evidence type="ECO:0000259" key="2">
    <source>
        <dbReference type="Pfam" id="PF13441"/>
    </source>
</evidence>
<evidence type="ECO:0000256" key="1">
    <source>
        <dbReference type="SAM" id="SignalP"/>
    </source>
</evidence>
<keyword evidence="1" id="KW-0732">Signal</keyword>
<feature type="domain" description="YMGG-like Gly-zipper" evidence="2">
    <location>
        <begin position="78"/>
        <end position="118"/>
    </location>
</feature>
<dbReference type="EMBL" id="BSOZ01000061">
    <property type="protein sequence ID" value="GLS05727.1"/>
    <property type="molecule type" value="Genomic_DNA"/>
</dbReference>
<organism evidence="3 4">
    <name type="scientific">Chitiniphilus shinanonensis</name>
    <dbReference type="NCBI Taxonomy" id="553088"/>
    <lineage>
        <taxon>Bacteria</taxon>
        <taxon>Pseudomonadati</taxon>
        <taxon>Pseudomonadota</taxon>
        <taxon>Betaproteobacteria</taxon>
        <taxon>Neisseriales</taxon>
        <taxon>Chitinibacteraceae</taxon>
        <taxon>Chitiniphilus</taxon>
    </lineage>
</organism>
<dbReference type="Proteomes" id="UP001156836">
    <property type="component" value="Unassembled WGS sequence"/>
</dbReference>
<reference evidence="4" key="1">
    <citation type="journal article" date="2019" name="Int. J. Syst. Evol. Microbiol.">
        <title>The Global Catalogue of Microorganisms (GCM) 10K type strain sequencing project: providing services to taxonomists for standard genome sequencing and annotation.</title>
        <authorList>
            <consortium name="The Broad Institute Genomics Platform"/>
            <consortium name="The Broad Institute Genome Sequencing Center for Infectious Disease"/>
            <person name="Wu L."/>
            <person name="Ma J."/>
        </authorList>
    </citation>
    <scope>NUCLEOTIDE SEQUENCE [LARGE SCALE GENOMIC DNA]</scope>
    <source>
        <strain evidence="4">NBRC 104970</strain>
    </source>
</reference>
<dbReference type="Pfam" id="PF13441">
    <property type="entry name" value="Gly-zipper_YMGG"/>
    <property type="match status" value="1"/>
</dbReference>
<dbReference type="InterPro" id="IPR027367">
    <property type="entry name" value="Gly-zipper_YMGG"/>
</dbReference>
<keyword evidence="4" id="KW-1185">Reference proteome</keyword>
<accession>A0ABQ6BWA1</accession>
<evidence type="ECO:0000313" key="4">
    <source>
        <dbReference type="Proteomes" id="UP001156836"/>
    </source>
</evidence>
<comment type="caution">
    <text evidence="3">The sequence shown here is derived from an EMBL/GenBank/DDBJ whole genome shotgun (WGS) entry which is preliminary data.</text>
</comment>
<sequence>MKTRHGWLGALAVVGTLVSTAALAAQPVVYPAKGQSASQQSKDDGECYAWAKQNTGVDPAHPPQVVTQPPAPVHHGQRIRGAARGAAAGAVIGEVANDDAGHGAAVGAAAGVVAGGVATRQQRRANAANQQAQAQQQAQVSAESLATYERAYGACMEGRGYTVK</sequence>
<name>A0ABQ6BWA1_9NEIS</name>